<name>A0A0C9TWG3_SPHS4</name>
<organism evidence="6 7">
    <name type="scientific">Sphaerobolus stellatus (strain SS14)</name>
    <dbReference type="NCBI Taxonomy" id="990650"/>
    <lineage>
        <taxon>Eukaryota</taxon>
        <taxon>Fungi</taxon>
        <taxon>Dikarya</taxon>
        <taxon>Basidiomycota</taxon>
        <taxon>Agaricomycotina</taxon>
        <taxon>Agaricomycetes</taxon>
        <taxon>Phallomycetidae</taxon>
        <taxon>Geastrales</taxon>
        <taxon>Sphaerobolaceae</taxon>
        <taxon>Sphaerobolus</taxon>
    </lineage>
</organism>
<feature type="region of interest" description="Disordered" evidence="4">
    <location>
        <begin position="342"/>
        <end position="372"/>
    </location>
</feature>
<evidence type="ECO:0000313" key="7">
    <source>
        <dbReference type="Proteomes" id="UP000054279"/>
    </source>
</evidence>
<comment type="similarity">
    <text evidence="1">Belongs to the peptidase C48 family.</text>
</comment>
<evidence type="ECO:0000259" key="5">
    <source>
        <dbReference type="Pfam" id="PF02902"/>
    </source>
</evidence>
<dbReference type="GO" id="GO:0008234">
    <property type="term" value="F:cysteine-type peptidase activity"/>
    <property type="evidence" value="ECO:0007669"/>
    <property type="project" value="InterPro"/>
</dbReference>
<dbReference type="SUPFAM" id="SSF54001">
    <property type="entry name" value="Cysteine proteinases"/>
    <property type="match status" value="1"/>
</dbReference>
<dbReference type="Gene3D" id="3.40.395.10">
    <property type="entry name" value="Adenoviral Proteinase, Chain A"/>
    <property type="match status" value="1"/>
</dbReference>
<feature type="region of interest" description="Disordered" evidence="4">
    <location>
        <begin position="48"/>
        <end position="82"/>
    </location>
</feature>
<feature type="domain" description="Ubiquitin-like protease family profile" evidence="5">
    <location>
        <begin position="463"/>
        <end position="577"/>
    </location>
</feature>
<feature type="compositionally biased region" description="Basic and acidic residues" evidence="4">
    <location>
        <begin position="48"/>
        <end position="62"/>
    </location>
</feature>
<evidence type="ECO:0000256" key="1">
    <source>
        <dbReference type="ARBA" id="ARBA00005234"/>
    </source>
</evidence>
<sequence length="980" mass="109785">MAASPLLDPDPIITAAIKRTKAGKGWCSGKHKDGEVCDCREFQAQEEQPGRCEECEHGKSLHDMPPPPEFEDTPIEEEEPPVPKDRVAREIFKSMVSSSSSTVGTALISLDTKMMANAKEANAKKEALAGYNKYKKANTTKQKGKRKEDGKHEDDNEQFLKPISAIVLWPCGVDRCGEVITDTAYPTAQSLPDFRSFGLAVRNPPKVDIRWNSFKVNEWIEDAFPIVWPFVRKLQEELQDPFDFDEAEDKPLLPWVILMKPSRGTKLTALKTVFVDGKDLMEVTSRIKGSHDLILFLGTRVPILPETYQEDGWLNEKPIPVLPDNNWKGKKRSRRIFFSDSEGETGISESETTRPRKRIKQESREQPTLVAESNPITASGLAVAVDSDSDIILLGDDEPDMPEASASNLIALAATQLPAAAESLPRGTESLFLGSPFHDNRSPTPHTSTSALYVEFESPERLKHWILIVIHIKEKQISVSDSLTHSIQQHHQNICKRVLKFLEYEYKARELGELPLDWGKNLNMYLADKKIFGPLQQDQHSCGLHIMWVAQSLISGNNPFDIDELTHDILQELRERITCRLIQEWTTPKGLLSPAANSASVLKGSVATAPLRTLSIPTLPGFSPIVFELPKLVPPEQSPVFYTPLVGSWALWNISAQIIEVSETECIVEIPGGIVLPNGQQKLHPERHILSWLKARSIFDNPVEDIPAKQTVEVLWPIINDDCKLQQALVDNDDKLDEVSCLTEEQRLLLTHLRRKLPLVWFTILGLQLSLAPLRNEWREYIDGVRPGLGYFKASSNFTERHMALLNTQDKIIIHMIGGLELGWKMSTNAHDSDLAHSLGCAILSYHALAFYLNITPDEAYNAVRMKHLSRPQGRQEIIWSLIYSASNSIIQLERFIRSHRIPSPQVEFPDLVYIPPMPPPPPPPPPLPPPPLPPPPLPCIFLVAAPPSEALAQLSSSSSALPDAGLVLQRHSNVERVKY</sequence>
<dbReference type="GO" id="GO:0006508">
    <property type="term" value="P:proteolysis"/>
    <property type="evidence" value="ECO:0007669"/>
    <property type="project" value="UniProtKB-KW"/>
</dbReference>
<dbReference type="GO" id="GO:0019783">
    <property type="term" value="F:ubiquitin-like protein peptidase activity"/>
    <property type="evidence" value="ECO:0007669"/>
    <property type="project" value="UniProtKB-ARBA"/>
</dbReference>
<accession>A0A0C9TWG3</accession>
<proteinExistence type="inferred from homology"/>
<gene>
    <name evidence="6" type="ORF">M422DRAFT_263096</name>
</gene>
<dbReference type="Pfam" id="PF02902">
    <property type="entry name" value="Peptidase_C48"/>
    <property type="match status" value="1"/>
</dbReference>
<keyword evidence="2" id="KW-0645">Protease</keyword>
<evidence type="ECO:0000256" key="3">
    <source>
        <dbReference type="ARBA" id="ARBA00022801"/>
    </source>
</evidence>
<evidence type="ECO:0000256" key="4">
    <source>
        <dbReference type="SAM" id="MobiDB-lite"/>
    </source>
</evidence>
<dbReference type="Proteomes" id="UP000054279">
    <property type="component" value="Unassembled WGS sequence"/>
</dbReference>
<dbReference type="InterPro" id="IPR003653">
    <property type="entry name" value="Peptidase_C48_C"/>
</dbReference>
<evidence type="ECO:0000313" key="6">
    <source>
        <dbReference type="EMBL" id="KIJ34738.1"/>
    </source>
</evidence>
<dbReference type="AlphaFoldDB" id="A0A0C9TWG3"/>
<evidence type="ECO:0000256" key="2">
    <source>
        <dbReference type="ARBA" id="ARBA00022670"/>
    </source>
</evidence>
<reference evidence="6 7" key="1">
    <citation type="submission" date="2014-06" db="EMBL/GenBank/DDBJ databases">
        <title>Evolutionary Origins and Diversification of the Mycorrhizal Mutualists.</title>
        <authorList>
            <consortium name="DOE Joint Genome Institute"/>
            <consortium name="Mycorrhizal Genomics Consortium"/>
            <person name="Kohler A."/>
            <person name="Kuo A."/>
            <person name="Nagy L.G."/>
            <person name="Floudas D."/>
            <person name="Copeland A."/>
            <person name="Barry K.W."/>
            <person name="Cichocki N."/>
            <person name="Veneault-Fourrey C."/>
            <person name="LaButti K."/>
            <person name="Lindquist E.A."/>
            <person name="Lipzen A."/>
            <person name="Lundell T."/>
            <person name="Morin E."/>
            <person name="Murat C."/>
            <person name="Riley R."/>
            <person name="Ohm R."/>
            <person name="Sun H."/>
            <person name="Tunlid A."/>
            <person name="Henrissat B."/>
            <person name="Grigoriev I.V."/>
            <person name="Hibbett D.S."/>
            <person name="Martin F."/>
        </authorList>
    </citation>
    <scope>NUCLEOTIDE SEQUENCE [LARGE SCALE GENOMIC DNA]</scope>
    <source>
        <strain evidence="6 7">SS14</strain>
    </source>
</reference>
<keyword evidence="3" id="KW-0378">Hydrolase</keyword>
<dbReference type="EMBL" id="KN837196">
    <property type="protein sequence ID" value="KIJ34738.1"/>
    <property type="molecule type" value="Genomic_DNA"/>
</dbReference>
<protein>
    <recommendedName>
        <fullName evidence="5">Ubiquitin-like protease family profile domain-containing protein</fullName>
    </recommendedName>
</protein>
<keyword evidence="7" id="KW-1185">Reference proteome</keyword>
<dbReference type="InterPro" id="IPR038765">
    <property type="entry name" value="Papain-like_cys_pep_sf"/>
</dbReference>
<feature type="compositionally biased region" description="Acidic residues" evidence="4">
    <location>
        <begin position="69"/>
        <end position="80"/>
    </location>
</feature>
<dbReference type="HOGENOM" id="CLU_303683_0_0_1"/>